<name>A0ABU1T3Y0_9ACTO</name>
<feature type="transmembrane region" description="Helical" evidence="5">
    <location>
        <begin position="105"/>
        <end position="128"/>
    </location>
</feature>
<evidence type="ECO:0000313" key="6">
    <source>
        <dbReference type="EMBL" id="MDR6940105.1"/>
    </source>
</evidence>
<dbReference type="Proteomes" id="UP001266099">
    <property type="component" value="Unassembled WGS sequence"/>
</dbReference>
<keyword evidence="2 5" id="KW-0812">Transmembrane</keyword>
<evidence type="ECO:0000256" key="1">
    <source>
        <dbReference type="ARBA" id="ARBA00004141"/>
    </source>
</evidence>
<evidence type="ECO:0000256" key="5">
    <source>
        <dbReference type="SAM" id="Phobius"/>
    </source>
</evidence>
<feature type="transmembrane region" description="Helical" evidence="5">
    <location>
        <begin position="156"/>
        <end position="174"/>
    </location>
</feature>
<comment type="caution">
    <text evidence="6">The sequence shown here is derived from an EMBL/GenBank/DDBJ whole genome shotgun (WGS) entry which is preliminary data.</text>
</comment>
<accession>A0ABU1T3Y0</accession>
<evidence type="ECO:0000256" key="2">
    <source>
        <dbReference type="ARBA" id="ARBA00022692"/>
    </source>
</evidence>
<dbReference type="PANTHER" id="PTHR30520:SF8">
    <property type="entry name" value="NITRITE TRANSPORTER NIRC"/>
    <property type="match status" value="1"/>
</dbReference>
<reference evidence="6 7" key="1">
    <citation type="submission" date="2023-07" db="EMBL/GenBank/DDBJ databases">
        <title>Sequencing the genomes of 1000 actinobacteria strains.</title>
        <authorList>
            <person name="Klenk H.-P."/>
        </authorList>
    </citation>
    <scope>NUCLEOTIDE SEQUENCE [LARGE SCALE GENOMIC DNA]</scope>
    <source>
        <strain evidence="6 7">DSM 15539</strain>
    </source>
</reference>
<dbReference type="InterPro" id="IPR000292">
    <property type="entry name" value="For/NO2_transpt"/>
</dbReference>
<evidence type="ECO:0000313" key="7">
    <source>
        <dbReference type="Proteomes" id="UP001266099"/>
    </source>
</evidence>
<feature type="transmembrane region" description="Helical" evidence="5">
    <location>
        <begin position="186"/>
        <end position="219"/>
    </location>
</feature>
<organism evidence="6 7">
    <name type="scientific">Arcanobacterium hippocoleae</name>
    <dbReference type="NCBI Taxonomy" id="149017"/>
    <lineage>
        <taxon>Bacteria</taxon>
        <taxon>Bacillati</taxon>
        <taxon>Actinomycetota</taxon>
        <taxon>Actinomycetes</taxon>
        <taxon>Actinomycetales</taxon>
        <taxon>Actinomycetaceae</taxon>
        <taxon>Arcanobacterium</taxon>
    </lineage>
</organism>
<protein>
    <submittedName>
        <fullName evidence="6">Nitrite transporter NirC</fullName>
    </submittedName>
</protein>
<comment type="subcellular location">
    <subcellularLocation>
        <location evidence="1">Membrane</location>
        <topology evidence="1">Multi-pass membrane protein</topology>
    </subcellularLocation>
</comment>
<feature type="transmembrane region" description="Helical" evidence="5">
    <location>
        <begin position="231"/>
        <end position="253"/>
    </location>
</feature>
<keyword evidence="7" id="KW-1185">Reference proteome</keyword>
<feature type="transmembrane region" description="Helical" evidence="5">
    <location>
        <begin position="28"/>
        <end position="48"/>
    </location>
</feature>
<gene>
    <name evidence="6" type="ORF">J2S36_001648</name>
</gene>
<feature type="transmembrane region" description="Helical" evidence="5">
    <location>
        <begin position="60"/>
        <end position="84"/>
    </location>
</feature>
<keyword evidence="4 5" id="KW-0472">Membrane</keyword>
<dbReference type="Pfam" id="PF01226">
    <property type="entry name" value="Form_Nir_trans"/>
    <property type="match status" value="1"/>
</dbReference>
<sequence>MLDLHTTLYAQMQSGQHKADEMRTPLKFLIATILAGLYIGIADIYMMTAAGPFFAADSPATMLVAGLVFGIGLVLVVFAGANLLTSAMMALPHAAAGKMITWRRAWLAMILIFFGNLIGSVIFAYLMAHSGIFDDGTAAREMLDYLVHSKTAKPTLALFIRGIFCNVLVCGGIWMASRTKNDCAKILILVLSIATFISAGFEHVVANMTTISLGMFLSIPDATFGGFAWNLLWVGLGNLVGGMLIVGGSYYVYAAPAKAPAAEMSDAH</sequence>
<keyword evidence="3 5" id="KW-1133">Transmembrane helix</keyword>
<evidence type="ECO:0000256" key="4">
    <source>
        <dbReference type="ARBA" id="ARBA00023136"/>
    </source>
</evidence>
<dbReference type="InterPro" id="IPR023271">
    <property type="entry name" value="Aquaporin-like"/>
</dbReference>
<dbReference type="PANTHER" id="PTHR30520">
    <property type="entry name" value="FORMATE TRANSPORTER-RELATED"/>
    <property type="match status" value="1"/>
</dbReference>
<dbReference type="Gene3D" id="1.20.1080.10">
    <property type="entry name" value="Glycerol uptake facilitator protein"/>
    <property type="match status" value="1"/>
</dbReference>
<dbReference type="RefSeq" id="WP_309957331.1">
    <property type="nucleotide sequence ID" value="NZ_JAVDUJ010000001.1"/>
</dbReference>
<dbReference type="EMBL" id="JAVDUJ010000001">
    <property type="protein sequence ID" value="MDR6940105.1"/>
    <property type="molecule type" value="Genomic_DNA"/>
</dbReference>
<evidence type="ECO:0000256" key="3">
    <source>
        <dbReference type="ARBA" id="ARBA00022989"/>
    </source>
</evidence>
<proteinExistence type="predicted"/>